<dbReference type="PANTHER" id="PTHR34406:SF1">
    <property type="entry name" value="PROTEIN YCEI"/>
    <property type="match status" value="1"/>
</dbReference>
<dbReference type="AlphaFoldDB" id="A0A1I2DWF5"/>
<reference evidence="2 3" key="1">
    <citation type="submission" date="2016-10" db="EMBL/GenBank/DDBJ databases">
        <authorList>
            <person name="de Groot N.N."/>
        </authorList>
    </citation>
    <scope>NUCLEOTIDE SEQUENCE [LARGE SCALE GENOMIC DNA]</scope>
    <source>
        <strain>GEY</strain>
        <strain evidence="3">DSM 9560</strain>
    </source>
</reference>
<dbReference type="Pfam" id="PF04264">
    <property type="entry name" value="YceI"/>
    <property type="match status" value="1"/>
</dbReference>
<dbReference type="Proteomes" id="UP000199513">
    <property type="component" value="Unassembled WGS sequence"/>
</dbReference>
<dbReference type="SUPFAM" id="SSF101874">
    <property type="entry name" value="YceI-like"/>
    <property type="match status" value="1"/>
</dbReference>
<sequence length="181" mass="20793">MAIWTIDVAHSTIQFSVRYLVISTVTGYFTKFDARVETENDDFENAKISFFAEINSINTHNEERDKHLKSEDFFFAHNYPRLYFRGTSFQKIDDKHYKLVGNLNIRNHTKSISLDVIFGGIITDMQGHKRAGFEITGKISRKEFGLTWDAVTETGGIMVGDEIRLNINAQFKKVTAAIYSH</sequence>
<keyword evidence="3" id="KW-1185">Reference proteome</keyword>
<gene>
    <name evidence="2" type="ORF">SAMN04488541_100850</name>
</gene>
<dbReference type="SMART" id="SM00867">
    <property type="entry name" value="YceI"/>
    <property type="match status" value="1"/>
</dbReference>
<dbReference type="PANTHER" id="PTHR34406">
    <property type="entry name" value="PROTEIN YCEI"/>
    <property type="match status" value="1"/>
</dbReference>
<dbReference type="RefSeq" id="WP_091541816.1">
    <property type="nucleotide sequence ID" value="NZ_FONY01000008.1"/>
</dbReference>
<dbReference type="InterPro" id="IPR007372">
    <property type="entry name" value="Lipid/polyisoprenoid-bd_YceI"/>
</dbReference>
<evidence type="ECO:0000259" key="1">
    <source>
        <dbReference type="SMART" id="SM00867"/>
    </source>
</evidence>
<accession>A0A1I2DWF5</accession>
<proteinExistence type="predicted"/>
<organism evidence="2 3">
    <name type="scientific">Thermoflexibacter ruber</name>
    <dbReference type="NCBI Taxonomy" id="1003"/>
    <lineage>
        <taxon>Bacteria</taxon>
        <taxon>Pseudomonadati</taxon>
        <taxon>Bacteroidota</taxon>
        <taxon>Cytophagia</taxon>
        <taxon>Cytophagales</taxon>
        <taxon>Thermoflexibacteraceae</taxon>
        <taxon>Thermoflexibacter</taxon>
    </lineage>
</organism>
<feature type="domain" description="Lipid/polyisoprenoid-binding YceI-like" evidence="1">
    <location>
        <begin position="3"/>
        <end position="172"/>
    </location>
</feature>
<dbReference type="Gene3D" id="2.40.128.110">
    <property type="entry name" value="Lipid/polyisoprenoid-binding, YceI-like"/>
    <property type="match status" value="1"/>
</dbReference>
<dbReference type="OrthoDB" id="9811006at2"/>
<dbReference type="STRING" id="1003.SAMN04488541_100850"/>
<dbReference type="EMBL" id="FONY01000008">
    <property type="protein sequence ID" value="SFE84955.1"/>
    <property type="molecule type" value="Genomic_DNA"/>
</dbReference>
<protein>
    <submittedName>
        <fullName evidence="2">Polyisoprenoid-binding protein YceI</fullName>
    </submittedName>
</protein>
<name>A0A1I2DWF5_9BACT</name>
<evidence type="ECO:0000313" key="2">
    <source>
        <dbReference type="EMBL" id="SFE84955.1"/>
    </source>
</evidence>
<evidence type="ECO:0000313" key="3">
    <source>
        <dbReference type="Proteomes" id="UP000199513"/>
    </source>
</evidence>
<dbReference type="InterPro" id="IPR036761">
    <property type="entry name" value="TTHA0802/YceI-like_sf"/>
</dbReference>